<reference evidence="8" key="1">
    <citation type="journal article" date="2019" name="Int. J. Syst. Evol. Microbiol.">
        <title>The Global Catalogue of Microorganisms (GCM) 10K type strain sequencing project: providing services to taxonomists for standard genome sequencing and annotation.</title>
        <authorList>
            <consortium name="The Broad Institute Genomics Platform"/>
            <consortium name="The Broad Institute Genome Sequencing Center for Infectious Disease"/>
            <person name="Wu L."/>
            <person name="Ma J."/>
        </authorList>
    </citation>
    <scope>NUCLEOTIDE SEQUENCE [LARGE SCALE GENOMIC DNA]</scope>
    <source>
        <strain evidence="8">JCM 16702</strain>
    </source>
</reference>
<keyword evidence="3" id="KW-0378">Hydrolase</keyword>
<dbReference type="Proteomes" id="UP001500683">
    <property type="component" value="Unassembled WGS sequence"/>
</dbReference>
<evidence type="ECO:0000256" key="1">
    <source>
        <dbReference type="ARBA" id="ARBA00010830"/>
    </source>
</evidence>
<evidence type="ECO:0000313" key="8">
    <source>
        <dbReference type="Proteomes" id="UP001500683"/>
    </source>
</evidence>
<keyword evidence="2 5" id="KW-0732">Signal</keyword>
<evidence type="ECO:0000256" key="3">
    <source>
        <dbReference type="ARBA" id="ARBA00022801"/>
    </source>
</evidence>
<dbReference type="SMART" id="SM01208">
    <property type="entry name" value="G5"/>
    <property type="match status" value="1"/>
</dbReference>
<evidence type="ECO:0000256" key="2">
    <source>
        <dbReference type="ARBA" id="ARBA00022729"/>
    </source>
</evidence>
<proteinExistence type="inferred from homology"/>
<dbReference type="PROSITE" id="PS51257">
    <property type="entry name" value="PROKAR_LIPOPROTEIN"/>
    <property type="match status" value="1"/>
</dbReference>
<name>A0ABP7WP36_9ACTN</name>
<evidence type="ECO:0000259" key="6">
    <source>
        <dbReference type="PROSITE" id="PS51109"/>
    </source>
</evidence>
<gene>
    <name evidence="7" type="ORF">GCM10022214_63300</name>
</gene>
<keyword evidence="8" id="KW-1185">Reference proteome</keyword>
<dbReference type="Pfam" id="PF03990">
    <property type="entry name" value="DUF348"/>
    <property type="match status" value="1"/>
</dbReference>
<dbReference type="InterPro" id="IPR011098">
    <property type="entry name" value="G5_dom"/>
</dbReference>
<dbReference type="Pfam" id="PF06737">
    <property type="entry name" value="Transglycosylas"/>
    <property type="match status" value="1"/>
</dbReference>
<evidence type="ECO:0000256" key="5">
    <source>
        <dbReference type="SAM" id="SignalP"/>
    </source>
</evidence>
<sequence>MRRSPRTSAFCVLLTVPLALAAAGCGGGDKPTPRSTVAVADAPRTSAPPARKVVIVVDGKKTTAMTTGTTVDEVLAEAKVALGPYDLVAPPRDAKAGDTIKVRRLLSKPVTTTIRLPAPVVRKTQSSLAPYSEKVLRKGRPGLKVVQTAYVKRRGKKVKIVLAQKVKRKPVAQILGVGPKPGGVGSAARLNWAALAKCESGGNPKAVNPAGYYGLYQFSMQTWTSVGGSGKPSDASPAEQTYRAQLLYNKVNGRWQGQWPNCGSRLFS</sequence>
<dbReference type="Gene3D" id="1.10.530.10">
    <property type="match status" value="1"/>
</dbReference>
<dbReference type="CDD" id="cd13925">
    <property type="entry name" value="RPF"/>
    <property type="match status" value="1"/>
</dbReference>
<dbReference type="InterPro" id="IPR007137">
    <property type="entry name" value="DUF348"/>
</dbReference>
<comment type="similarity">
    <text evidence="1">Belongs to the transglycosylase family. Rpf subfamily.</text>
</comment>
<comment type="caution">
    <text evidence="7">The sequence shown here is derived from an EMBL/GenBank/DDBJ whole genome shotgun (WGS) entry which is preliminary data.</text>
</comment>
<dbReference type="RefSeq" id="WP_344954911.1">
    <property type="nucleotide sequence ID" value="NZ_BAAAZG010000047.1"/>
</dbReference>
<dbReference type="SUPFAM" id="SSF53955">
    <property type="entry name" value="Lysozyme-like"/>
    <property type="match status" value="1"/>
</dbReference>
<dbReference type="PROSITE" id="PS51109">
    <property type="entry name" value="G5"/>
    <property type="match status" value="1"/>
</dbReference>
<evidence type="ECO:0000313" key="7">
    <source>
        <dbReference type="EMBL" id="GAA4092836.1"/>
    </source>
</evidence>
<evidence type="ECO:0000256" key="4">
    <source>
        <dbReference type="SAM" id="MobiDB-lite"/>
    </source>
</evidence>
<protein>
    <recommendedName>
        <fullName evidence="6">G5 domain-containing protein</fullName>
    </recommendedName>
</protein>
<accession>A0ABP7WP36</accession>
<organism evidence="7 8">
    <name type="scientific">Actinomadura miaoliensis</name>
    <dbReference type="NCBI Taxonomy" id="430685"/>
    <lineage>
        <taxon>Bacteria</taxon>
        <taxon>Bacillati</taxon>
        <taxon>Actinomycetota</taxon>
        <taxon>Actinomycetes</taxon>
        <taxon>Streptosporangiales</taxon>
        <taxon>Thermomonosporaceae</taxon>
        <taxon>Actinomadura</taxon>
    </lineage>
</organism>
<dbReference type="Pfam" id="PF07501">
    <property type="entry name" value="G5"/>
    <property type="match status" value="1"/>
</dbReference>
<feature type="chain" id="PRO_5046734475" description="G5 domain-containing protein" evidence="5">
    <location>
        <begin position="22"/>
        <end position="268"/>
    </location>
</feature>
<feature type="signal peptide" evidence="5">
    <location>
        <begin position="1"/>
        <end position="21"/>
    </location>
</feature>
<feature type="domain" description="G5" evidence="6">
    <location>
        <begin position="102"/>
        <end position="181"/>
    </location>
</feature>
<dbReference type="InterPro" id="IPR010618">
    <property type="entry name" value="RPF"/>
</dbReference>
<dbReference type="InterPro" id="IPR023346">
    <property type="entry name" value="Lysozyme-like_dom_sf"/>
</dbReference>
<feature type="region of interest" description="Disordered" evidence="4">
    <location>
        <begin position="25"/>
        <end position="44"/>
    </location>
</feature>
<dbReference type="Gene3D" id="2.20.230.10">
    <property type="entry name" value="Resuscitation-promoting factor rpfb"/>
    <property type="match status" value="1"/>
</dbReference>
<dbReference type="EMBL" id="BAAAZG010000047">
    <property type="protein sequence ID" value="GAA4092836.1"/>
    <property type="molecule type" value="Genomic_DNA"/>
</dbReference>